<keyword evidence="3" id="KW-1185">Reference proteome</keyword>
<feature type="signal peptide" evidence="1">
    <location>
        <begin position="1"/>
        <end position="25"/>
    </location>
</feature>
<evidence type="ECO:0000256" key="1">
    <source>
        <dbReference type="SAM" id="SignalP"/>
    </source>
</evidence>
<dbReference type="Proteomes" id="UP000278437">
    <property type="component" value="Chromosome"/>
</dbReference>
<reference evidence="3" key="1">
    <citation type="submission" date="2017-03" db="EMBL/GenBank/DDBJ databases">
        <title>Full genome sequence of a non-lethal Shewanella isolate that potentiates virulence of Vibio parahaemolyticus causing acute hepatopancreatic necrosis disease (AHPND) in shrimp.</title>
        <authorList>
            <person name="Prachumwat A."/>
            <person name="Sritunyalucksana K."/>
        </authorList>
    </citation>
    <scope>NUCLEOTIDE SEQUENCE [LARGE SCALE GENOMIC DNA]</scope>
    <source>
        <strain evidence="3">TH2012</strain>
    </source>
</reference>
<protein>
    <recommendedName>
        <fullName evidence="4">Lipoprotein</fullName>
    </recommendedName>
</protein>
<evidence type="ECO:0000313" key="2">
    <source>
        <dbReference type="EMBL" id="AZQ09392.1"/>
    </source>
</evidence>
<accession>A0ABM7CZ48</accession>
<dbReference type="PROSITE" id="PS51257">
    <property type="entry name" value="PROKAR_LIPOPROTEIN"/>
    <property type="match status" value="1"/>
</dbReference>
<keyword evidence="1" id="KW-0732">Signal</keyword>
<name>A0ABM7CZ48_9GAMM</name>
<dbReference type="EMBL" id="CP020373">
    <property type="protein sequence ID" value="AZQ09392.1"/>
    <property type="molecule type" value="Genomic_DNA"/>
</dbReference>
<feature type="chain" id="PRO_5047242114" description="Lipoprotein" evidence="1">
    <location>
        <begin position="26"/>
        <end position="135"/>
    </location>
</feature>
<evidence type="ECO:0000313" key="3">
    <source>
        <dbReference type="Proteomes" id="UP000278437"/>
    </source>
</evidence>
<evidence type="ECO:0008006" key="4">
    <source>
        <dbReference type="Google" id="ProtNLM"/>
    </source>
</evidence>
<proteinExistence type="predicted"/>
<organism evidence="2 3">
    <name type="scientific">Shewanella khirikhana</name>
    <dbReference type="NCBI Taxonomy" id="1965282"/>
    <lineage>
        <taxon>Bacteria</taxon>
        <taxon>Pseudomonadati</taxon>
        <taxon>Pseudomonadota</taxon>
        <taxon>Gammaproteobacteria</taxon>
        <taxon>Alteromonadales</taxon>
        <taxon>Shewanellaceae</taxon>
        <taxon>Shewanella</taxon>
    </lineage>
</organism>
<sequence length="135" mass="14398">MMKLKYVSLVAVVLGLAACSSTEPAPRVAQEKKVAIDGVDLTFGGSFDERKNLLVLKVNGDPIMQGSFPPYTPTQNLNAKYKDMNIKGNCYFGSVLGKQGGAFGAIAGAIQSSKNSTADKCELVVNGKQVENLYF</sequence>
<dbReference type="RefSeq" id="WP_418856592.1">
    <property type="nucleotide sequence ID" value="NZ_CP020373.1"/>
</dbReference>
<gene>
    <name evidence="2" type="ORF">STH12_00240</name>
</gene>